<dbReference type="SMART" id="SM00513">
    <property type="entry name" value="SAP"/>
    <property type="match status" value="1"/>
</dbReference>
<protein>
    <recommendedName>
        <fullName evidence="4">SAP domain-containing protein</fullName>
    </recommendedName>
</protein>
<feature type="region of interest" description="Disordered" evidence="3">
    <location>
        <begin position="189"/>
        <end position="217"/>
    </location>
</feature>
<feature type="region of interest" description="Disordered" evidence="3">
    <location>
        <begin position="260"/>
        <end position="291"/>
    </location>
</feature>
<dbReference type="EMBL" id="QEAM01000301">
    <property type="protein sequence ID" value="TPX41812.1"/>
    <property type="molecule type" value="Genomic_DNA"/>
</dbReference>
<evidence type="ECO:0000259" key="4">
    <source>
        <dbReference type="PROSITE" id="PS50800"/>
    </source>
</evidence>
<dbReference type="Proteomes" id="UP000320475">
    <property type="component" value="Unassembled WGS sequence"/>
</dbReference>
<dbReference type="EMBL" id="QEAN01000244">
    <property type="protein sequence ID" value="TPX42128.1"/>
    <property type="molecule type" value="Genomic_DNA"/>
</dbReference>
<evidence type="ECO:0000313" key="6">
    <source>
        <dbReference type="EMBL" id="TPX42128.1"/>
    </source>
</evidence>
<evidence type="ECO:0000256" key="3">
    <source>
        <dbReference type="SAM" id="MobiDB-lite"/>
    </source>
</evidence>
<evidence type="ECO:0000256" key="2">
    <source>
        <dbReference type="ARBA" id="ARBA00046328"/>
    </source>
</evidence>
<evidence type="ECO:0000313" key="7">
    <source>
        <dbReference type="Proteomes" id="UP000317494"/>
    </source>
</evidence>
<dbReference type="STRING" id="286115.A0A507CRL2"/>
<name>A0A507CRL2_9FUNG</name>
<dbReference type="SUPFAM" id="SSF68906">
    <property type="entry name" value="SAP domain"/>
    <property type="match status" value="1"/>
</dbReference>
<keyword evidence="7" id="KW-1185">Reference proteome</keyword>
<dbReference type="InterPro" id="IPR003034">
    <property type="entry name" value="SAP_dom"/>
</dbReference>
<sequence>MPDIAQWKKAKVAELKAELKRRNLNTDGRKDELLNRLITAISSEQASLPTSSYASKQTIVNTQSKPTQPPSVTTTITMASNVNSPIAPAASKPSTQTPSTTAAAAASAKSNSTSNPIVASDATPPPPISPSHDHKVVTLAPVVETEEERQRKRAARFAMHLASSTVASGNVEAVGALTEAERMELRKKRFASTAGGDSNNSNSSINDNKKTVLVKTGKNGPQVALDVDTLRKRAEKFGSASLSAEAQQLLTALEEEEKKRKRAERFAVSSSAYSPPLQQQQAEKVIKKMKA</sequence>
<dbReference type="InterPro" id="IPR052240">
    <property type="entry name" value="SAP_domain_ribonucleoprotein"/>
</dbReference>
<comment type="similarity">
    <text evidence="2">Belongs to the SAP domain-containing ribonucleoprotein family.</text>
</comment>
<evidence type="ECO:0000313" key="5">
    <source>
        <dbReference type="EMBL" id="TPX41812.1"/>
    </source>
</evidence>
<dbReference type="Pfam" id="PF02037">
    <property type="entry name" value="SAP"/>
    <property type="match status" value="1"/>
</dbReference>
<dbReference type="AlphaFoldDB" id="A0A507CRL2"/>
<dbReference type="GO" id="GO:0016973">
    <property type="term" value="P:poly(A)+ mRNA export from nucleus"/>
    <property type="evidence" value="ECO:0007669"/>
    <property type="project" value="TreeGrafter"/>
</dbReference>
<evidence type="ECO:0000256" key="1">
    <source>
        <dbReference type="ARBA" id="ARBA00022553"/>
    </source>
</evidence>
<organism evidence="5 8">
    <name type="scientific">Synchytrium endobioticum</name>
    <dbReference type="NCBI Taxonomy" id="286115"/>
    <lineage>
        <taxon>Eukaryota</taxon>
        <taxon>Fungi</taxon>
        <taxon>Fungi incertae sedis</taxon>
        <taxon>Chytridiomycota</taxon>
        <taxon>Chytridiomycota incertae sedis</taxon>
        <taxon>Chytridiomycetes</taxon>
        <taxon>Synchytriales</taxon>
        <taxon>Synchytriaceae</taxon>
        <taxon>Synchytrium</taxon>
    </lineage>
</organism>
<keyword evidence="1" id="KW-0597">Phosphoprotein</keyword>
<accession>A0A507CRL2</accession>
<reference evidence="7 8" key="1">
    <citation type="journal article" date="2019" name="Sci. Rep.">
        <title>Comparative genomics of chytrid fungi reveal insights into the obligate biotrophic and pathogenic lifestyle of Synchytrium endobioticum.</title>
        <authorList>
            <person name="van de Vossenberg B.T.L.H."/>
            <person name="Warris S."/>
            <person name="Nguyen H.D.T."/>
            <person name="van Gent-Pelzer M.P.E."/>
            <person name="Joly D.L."/>
            <person name="van de Geest H.C."/>
            <person name="Bonants P.J.M."/>
            <person name="Smith D.S."/>
            <person name="Levesque C.A."/>
            <person name="van der Lee T.A.J."/>
        </authorList>
    </citation>
    <scope>NUCLEOTIDE SEQUENCE [LARGE SCALE GENOMIC DNA]</scope>
    <source>
        <strain evidence="5 8">LEV6574</strain>
        <strain evidence="6 7">MB42</strain>
    </source>
</reference>
<feature type="domain" description="SAP" evidence="4">
    <location>
        <begin position="7"/>
        <end position="41"/>
    </location>
</feature>
<dbReference type="PANTHER" id="PTHR46551">
    <property type="entry name" value="SAP DOMAIN-CONTAINING RIBONUCLEOPROTEIN"/>
    <property type="match status" value="1"/>
</dbReference>
<proteinExistence type="inferred from homology"/>
<dbReference type="Proteomes" id="UP000317494">
    <property type="component" value="Unassembled WGS sequence"/>
</dbReference>
<evidence type="ECO:0000313" key="8">
    <source>
        <dbReference type="Proteomes" id="UP000320475"/>
    </source>
</evidence>
<feature type="compositionally biased region" description="Low complexity" evidence="3">
    <location>
        <begin position="191"/>
        <end position="206"/>
    </location>
</feature>
<dbReference type="VEuPathDB" id="FungiDB:SeMB42_g05276"/>
<dbReference type="GO" id="GO:0005634">
    <property type="term" value="C:nucleus"/>
    <property type="evidence" value="ECO:0007669"/>
    <property type="project" value="TreeGrafter"/>
</dbReference>
<feature type="compositionally biased region" description="Polar residues" evidence="3">
    <location>
        <begin position="268"/>
        <end position="282"/>
    </location>
</feature>
<dbReference type="PROSITE" id="PS50800">
    <property type="entry name" value="SAP"/>
    <property type="match status" value="1"/>
</dbReference>
<dbReference type="InterPro" id="IPR036361">
    <property type="entry name" value="SAP_dom_sf"/>
</dbReference>
<feature type="compositionally biased region" description="Low complexity" evidence="3">
    <location>
        <begin position="87"/>
        <end position="116"/>
    </location>
</feature>
<comment type="caution">
    <text evidence="5">The sequence shown here is derived from an EMBL/GenBank/DDBJ whole genome shotgun (WGS) entry which is preliminary data.</text>
</comment>
<feature type="region of interest" description="Disordered" evidence="3">
    <location>
        <begin position="83"/>
        <end position="134"/>
    </location>
</feature>
<dbReference type="PANTHER" id="PTHR46551:SF1">
    <property type="entry name" value="SAP DOMAIN-CONTAINING RIBONUCLEOPROTEIN"/>
    <property type="match status" value="1"/>
</dbReference>
<gene>
    <name evidence="5" type="ORF">SeLEV6574_g05912</name>
    <name evidence="6" type="ORF">SeMB42_g05276</name>
</gene>
<dbReference type="Gene3D" id="1.10.720.30">
    <property type="entry name" value="SAP domain"/>
    <property type="match status" value="1"/>
</dbReference>